<dbReference type="EMBL" id="OW240913">
    <property type="protein sequence ID" value="CAH2245764.1"/>
    <property type="molecule type" value="Genomic_DNA"/>
</dbReference>
<dbReference type="Proteomes" id="UP001295444">
    <property type="component" value="Chromosome 02"/>
</dbReference>
<organism evidence="1 2">
    <name type="scientific">Pelobates cultripes</name>
    <name type="common">Western spadefoot toad</name>
    <dbReference type="NCBI Taxonomy" id="61616"/>
    <lineage>
        <taxon>Eukaryota</taxon>
        <taxon>Metazoa</taxon>
        <taxon>Chordata</taxon>
        <taxon>Craniata</taxon>
        <taxon>Vertebrata</taxon>
        <taxon>Euteleostomi</taxon>
        <taxon>Amphibia</taxon>
        <taxon>Batrachia</taxon>
        <taxon>Anura</taxon>
        <taxon>Pelobatoidea</taxon>
        <taxon>Pelobatidae</taxon>
        <taxon>Pelobates</taxon>
    </lineage>
</organism>
<protein>
    <submittedName>
        <fullName evidence="1">LOW QUALITY PROTEIN: uncharacterized protein LOC103306367</fullName>
    </submittedName>
</protein>
<evidence type="ECO:0000313" key="2">
    <source>
        <dbReference type="Proteomes" id="UP001295444"/>
    </source>
</evidence>
<dbReference type="AlphaFoldDB" id="A0AAD1VNK9"/>
<name>A0AAD1VNK9_PELCU</name>
<sequence length="154" mass="17297">MYPMREIGHRDNAGVPLTIDPPGAPGELLVLKQQFPCPRDDISKFCDVLKGLMTANDPVKRDYDQLWQMTLTSAELTSFKAACPKVVQNVNWDTDVKFVECKAAACNTLNGNIIKDFVEGFPQNTDWTKMNTATQEKNESVEEFADKIKKLIKA</sequence>
<keyword evidence="2" id="KW-1185">Reference proteome</keyword>
<proteinExistence type="predicted"/>
<reference evidence="1" key="1">
    <citation type="submission" date="2022-03" db="EMBL/GenBank/DDBJ databases">
        <authorList>
            <person name="Alioto T."/>
            <person name="Alioto T."/>
            <person name="Gomez Garrido J."/>
        </authorList>
    </citation>
    <scope>NUCLEOTIDE SEQUENCE</scope>
</reference>
<accession>A0AAD1VNK9</accession>
<evidence type="ECO:0000313" key="1">
    <source>
        <dbReference type="EMBL" id="CAH2245764.1"/>
    </source>
</evidence>
<gene>
    <name evidence="1" type="ORF">PECUL_23A027032</name>
</gene>